<proteinExistence type="predicted"/>
<evidence type="ECO:0000256" key="3">
    <source>
        <dbReference type="ARBA" id="ARBA00022857"/>
    </source>
</evidence>
<evidence type="ECO:0000256" key="2">
    <source>
        <dbReference type="ARBA" id="ARBA00022643"/>
    </source>
</evidence>
<dbReference type="SUPFAM" id="SSF51395">
    <property type="entry name" value="FMN-linked oxidoreductases"/>
    <property type="match status" value="1"/>
</dbReference>
<dbReference type="Gene3D" id="3.20.20.70">
    <property type="entry name" value="Aldolase class I"/>
    <property type="match status" value="1"/>
</dbReference>
<accession>A0A6A6KN11</accession>
<keyword evidence="5" id="KW-1185">Reference proteome</keyword>
<gene>
    <name evidence="4" type="ORF">GH714_011881</name>
</gene>
<protein>
    <submittedName>
        <fullName evidence="4">Uncharacterized protein</fullName>
    </submittedName>
</protein>
<comment type="caution">
    <text evidence="4">The sequence shown here is derived from an EMBL/GenBank/DDBJ whole genome shotgun (WGS) entry which is preliminary data.</text>
</comment>
<dbReference type="EMBL" id="JAAGAX010000015">
    <property type="protein sequence ID" value="KAF2290352.1"/>
    <property type="molecule type" value="Genomic_DNA"/>
</dbReference>
<keyword evidence="2" id="KW-0288">FMN</keyword>
<dbReference type="InterPro" id="IPR013785">
    <property type="entry name" value="Aldolase_TIM"/>
</dbReference>
<evidence type="ECO:0000313" key="4">
    <source>
        <dbReference type="EMBL" id="KAF2290352.1"/>
    </source>
</evidence>
<dbReference type="GO" id="GO:0016491">
    <property type="term" value="F:oxidoreductase activity"/>
    <property type="evidence" value="ECO:0007669"/>
    <property type="project" value="InterPro"/>
</dbReference>
<dbReference type="GO" id="GO:0010181">
    <property type="term" value="F:FMN binding"/>
    <property type="evidence" value="ECO:0007669"/>
    <property type="project" value="InterPro"/>
</dbReference>
<organism evidence="4 5">
    <name type="scientific">Hevea brasiliensis</name>
    <name type="common">Para rubber tree</name>
    <name type="synonym">Siphonia brasiliensis</name>
    <dbReference type="NCBI Taxonomy" id="3981"/>
    <lineage>
        <taxon>Eukaryota</taxon>
        <taxon>Viridiplantae</taxon>
        <taxon>Streptophyta</taxon>
        <taxon>Embryophyta</taxon>
        <taxon>Tracheophyta</taxon>
        <taxon>Spermatophyta</taxon>
        <taxon>Magnoliopsida</taxon>
        <taxon>eudicotyledons</taxon>
        <taxon>Gunneridae</taxon>
        <taxon>Pentapetalae</taxon>
        <taxon>rosids</taxon>
        <taxon>fabids</taxon>
        <taxon>Malpighiales</taxon>
        <taxon>Euphorbiaceae</taxon>
        <taxon>Crotonoideae</taxon>
        <taxon>Micrandreae</taxon>
        <taxon>Hevea</taxon>
    </lineage>
</organism>
<dbReference type="PANTHER" id="PTHR22893:SF91">
    <property type="entry name" value="NADPH DEHYDROGENASE 2-RELATED"/>
    <property type="match status" value="1"/>
</dbReference>
<sequence>MGVDKDGVRLSSFANFMESGDSNPEALGVHMAESLNKYGILYCDMVEPRMKTVGEKSECSDQTVFCMRKAFEVNPDLPRRFELNAPLNKYNSETLYTPDPVIGYTDYIHFLKPILKFLARTLVLM</sequence>
<evidence type="ECO:0000313" key="5">
    <source>
        <dbReference type="Proteomes" id="UP000467840"/>
    </source>
</evidence>
<evidence type="ECO:0000256" key="1">
    <source>
        <dbReference type="ARBA" id="ARBA00022630"/>
    </source>
</evidence>
<keyword evidence="1" id="KW-0285">Flavoprotein</keyword>
<reference evidence="4 5" key="1">
    <citation type="journal article" date="2020" name="Mol. Plant">
        <title>The Chromosome-Based Rubber Tree Genome Provides New Insights into Spurge Genome Evolution and Rubber Biosynthesis.</title>
        <authorList>
            <person name="Liu J."/>
            <person name="Shi C."/>
            <person name="Shi C.C."/>
            <person name="Li W."/>
            <person name="Zhang Q.J."/>
            <person name="Zhang Y."/>
            <person name="Li K."/>
            <person name="Lu H.F."/>
            <person name="Shi C."/>
            <person name="Zhu S.T."/>
            <person name="Xiao Z.Y."/>
            <person name="Nan H."/>
            <person name="Yue Y."/>
            <person name="Zhu X.G."/>
            <person name="Wu Y."/>
            <person name="Hong X.N."/>
            <person name="Fan G.Y."/>
            <person name="Tong Y."/>
            <person name="Zhang D."/>
            <person name="Mao C.L."/>
            <person name="Liu Y.L."/>
            <person name="Hao S.J."/>
            <person name="Liu W.Q."/>
            <person name="Lv M.Q."/>
            <person name="Zhang H.B."/>
            <person name="Liu Y."/>
            <person name="Hu-Tang G.R."/>
            <person name="Wang J.P."/>
            <person name="Wang J.H."/>
            <person name="Sun Y.H."/>
            <person name="Ni S.B."/>
            <person name="Chen W.B."/>
            <person name="Zhang X.C."/>
            <person name="Jiao Y.N."/>
            <person name="Eichler E.E."/>
            <person name="Li G.H."/>
            <person name="Liu X."/>
            <person name="Gao L.Z."/>
        </authorList>
    </citation>
    <scope>NUCLEOTIDE SEQUENCE [LARGE SCALE GENOMIC DNA]</scope>
    <source>
        <strain evidence="5">cv. GT1</strain>
        <tissue evidence="4">Leaf</tissue>
    </source>
</reference>
<dbReference type="AlphaFoldDB" id="A0A6A6KN11"/>
<dbReference type="PANTHER" id="PTHR22893">
    <property type="entry name" value="NADH OXIDOREDUCTASE-RELATED"/>
    <property type="match status" value="1"/>
</dbReference>
<dbReference type="Proteomes" id="UP000467840">
    <property type="component" value="Chromosome 2"/>
</dbReference>
<name>A0A6A6KN11_HEVBR</name>
<keyword evidence="3" id="KW-0521">NADP</keyword>
<dbReference type="InterPro" id="IPR045247">
    <property type="entry name" value="Oye-like"/>
</dbReference>